<dbReference type="InterPro" id="IPR023380">
    <property type="entry name" value="DsbB-like_sf"/>
</dbReference>
<evidence type="ECO:0000256" key="1">
    <source>
        <dbReference type="ARBA" id="ARBA00004141"/>
    </source>
</evidence>
<reference evidence="7" key="1">
    <citation type="journal article" date="2019" name="Int. J. Syst. Evol. Microbiol.">
        <title>The Global Catalogue of Microorganisms (GCM) 10K type strain sequencing project: providing services to taxonomists for standard genome sequencing and annotation.</title>
        <authorList>
            <consortium name="The Broad Institute Genomics Platform"/>
            <consortium name="The Broad Institute Genome Sequencing Center for Infectious Disease"/>
            <person name="Wu L."/>
            <person name="Ma J."/>
        </authorList>
    </citation>
    <scope>NUCLEOTIDE SEQUENCE [LARGE SCALE GENOMIC DNA]</scope>
    <source>
        <strain evidence="7">CGMCC 4.7608</strain>
    </source>
</reference>
<sequence>MSKLTGQLNLLGLLLINLLLLVAFYFQFAQHELPCPLCLLQRVALSAIAVALAANVLLGDKPGHYGMMLLAAAAGFLVAGRQVLLHIAPGDAGFGPPILGLHFYTWAALAFFGVFIGCALLLMLCQQTRSFDQQAPARLAPLAKAGIALTLLLLLGNALSVFLECGLVACGESPVRYLLLN</sequence>
<evidence type="ECO:0000256" key="3">
    <source>
        <dbReference type="ARBA" id="ARBA00022989"/>
    </source>
</evidence>
<evidence type="ECO:0000256" key="5">
    <source>
        <dbReference type="SAM" id="Phobius"/>
    </source>
</evidence>
<dbReference type="Pfam" id="PF02600">
    <property type="entry name" value="DsbB"/>
    <property type="match status" value="1"/>
</dbReference>
<keyword evidence="7" id="KW-1185">Reference proteome</keyword>
<evidence type="ECO:0000313" key="7">
    <source>
        <dbReference type="Proteomes" id="UP001595999"/>
    </source>
</evidence>
<evidence type="ECO:0000256" key="4">
    <source>
        <dbReference type="ARBA" id="ARBA00023136"/>
    </source>
</evidence>
<proteinExistence type="predicted"/>
<feature type="transmembrane region" description="Helical" evidence="5">
    <location>
        <begin position="104"/>
        <end position="125"/>
    </location>
</feature>
<feature type="transmembrane region" description="Helical" evidence="5">
    <location>
        <begin position="65"/>
        <end position="84"/>
    </location>
</feature>
<dbReference type="RefSeq" id="WP_231462691.1">
    <property type="nucleotide sequence ID" value="NZ_JAJOHW010000082.1"/>
</dbReference>
<evidence type="ECO:0000313" key="6">
    <source>
        <dbReference type="EMBL" id="MFC4490290.1"/>
    </source>
</evidence>
<evidence type="ECO:0000256" key="2">
    <source>
        <dbReference type="ARBA" id="ARBA00022692"/>
    </source>
</evidence>
<name>A0ABV8ZUV8_9NEIS</name>
<feature type="transmembrane region" description="Helical" evidence="5">
    <location>
        <begin position="7"/>
        <end position="27"/>
    </location>
</feature>
<gene>
    <name evidence="6" type="ORF">ACFO0R_11715</name>
</gene>
<dbReference type="Proteomes" id="UP001595999">
    <property type="component" value="Unassembled WGS sequence"/>
</dbReference>
<organism evidence="6 7">
    <name type="scientific">Chromobacterium aquaticum</name>
    <dbReference type="NCBI Taxonomy" id="467180"/>
    <lineage>
        <taxon>Bacteria</taxon>
        <taxon>Pseudomonadati</taxon>
        <taxon>Pseudomonadota</taxon>
        <taxon>Betaproteobacteria</taxon>
        <taxon>Neisseriales</taxon>
        <taxon>Chromobacteriaceae</taxon>
        <taxon>Chromobacterium</taxon>
    </lineage>
</organism>
<dbReference type="SUPFAM" id="SSF158442">
    <property type="entry name" value="DsbB-like"/>
    <property type="match status" value="1"/>
</dbReference>
<protein>
    <submittedName>
        <fullName evidence="6">Disulfide bond formation protein B</fullName>
    </submittedName>
</protein>
<keyword evidence="3 5" id="KW-1133">Transmembrane helix</keyword>
<keyword evidence="2 5" id="KW-0812">Transmembrane</keyword>
<feature type="transmembrane region" description="Helical" evidence="5">
    <location>
        <begin position="146"/>
        <end position="169"/>
    </location>
</feature>
<keyword evidence="4 5" id="KW-0472">Membrane</keyword>
<comment type="caution">
    <text evidence="6">The sequence shown here is derived from an EMBL/GenBank/DDBJ whole genome shotgun (WGS) entry which is preliminary data.</text>
</comment>
<accession>A0ABV8ZUV8</accession>
<comment type="subcellular location">
    <subcellularLocation>
        <location evidence="1">Membrane</location>
        <topology evidence="1">Multi-pass membrane protein</topology>
    </subcellularLocation>
</comment>
<feature type="transmembrane region" description="Helical" evidence="5">
    <location>
        <begin position="39"/>
        <end position="58"/>
    </location>
</feature>
<dbReference type="EMBL" id="JBHSEK010000006">
    <property type="protein sequence ID" value="MFC4490290.1"/>
    <property type="molecule type" value="Genomic_DNA"/>
</dbReference>
<dbReference type="Gene3D" id="1.20.1550.10">
    <property type="entry name" value="DsbB-like"/>
    <property type="match status" value="1"/>
</dbReference>
<dbReference type="InterPro" id="IPR003752">
    <property type="entry name" value="DiS_bond_form_DsbB/BdbC"/>
</dbReference>